<proteinExistence type="predicted"/>
<dbReference type="EMBL" id="CP049811">
    <property type="protein sequence ID" value="QIK41280.1"/>
    <property type="molecule type" value="Genomic_DNA"/>
</dbReference>
<reference evidence="2 3" key="1">
    <citation type="submission" date="2020-03" db="EMBL/GenBank/DDBJ databases">
        <title>Complete genome sequence of Monaibacterium sp. ALG8 with diverse plasmids.</title>
        <authorList>
            <person name="Sun C."/>
        </authorList>
    </citation>
    <scope>NUCLEOTIDE SEQUENCE [LARGE SCALE GENOMIC DNA]</scope>
    <source>
        <strain evidence="2 3">ALG8</strain>
    </source>
</reference>
<dbReference type="InterPro" id="IPR047785">
    <property type="entry name" value="tRNA_MNMC2"/>
</dbReference>
<keyword evidence="3" id="KW-1185">Reference proteome</keyword>
<name>A0A6G7VMY9_9RHOB</name>
<dbReference type="KEGG" id="mon:G8E03_11160"/>
<protein>
    <submittedName>
        <fullName evidence="2">tRNA (5-methylaminomethyl-2-thiouridine)(34)-methyltransferase MnmD</fullName>
    </submittedName>
</protein>
<sequence>MTESDPLRPSLTWRQDVPVSERFDDPYFSRENGLEETRHTFLRGNDLPERLRPGFHVAELGFGTGLNLMALAAIAPCPIQMTSFEAFAMAPEDLARATARWQDDLGPVRAALLTAYDPRGGTFQIGPVTLTLLIGEAATTLPDWTGTADAWFLDGFAPARNPELWSDNLMRQVARHTSAGGTFATYTSAGAVRRALGAAGFTVRKVPGFGRKRDMSVGRLDATPGSKTER</sequence>
<dbReference type="GO" id="GO:0004808">
    <property type="term" value="F:tRNA (5-methylaminomethyl-2-thiouridylate)(34)-methyltransferase activity"/>
    <property type="evidence" value="ECO:0007669"/>
    <property type="project" value="InterPro"/>
</dbReference>
<dbReference type="InterPro" id="IPR029063">
    <property type="entry name" value="SAM-dependent_MTases_sf"/>
</dbReference>
<evidence type="ECO:0000313" key="2">
    <source>
        <dbReference type="EMBL" id="QIK41280.1"/>
    </source>
</evidence>
<keyword evidence="2" id="KW-0808">Transferase</keyword>
<dbReference type="AlphaFoldDB" id="A0A6G7VMY9"/>
<evidence type="ECO:0000259" key="1">
    <source>
        <dbReference type="Pfam" id="PF05430"/>
    </source>
</evidence>
<dbReference type="RefSeq" id="WP_166191747.1">
    <property type="nucleotide sequence ID" value="NZ_CP049811.1"/>
</dbReference>
<dbReference type="GO" id="GO:0032259">
    <property type="term" value="P:methylation"/>
    <property type="evidence" value="ECO:0007669"/>
    <property type="project" value="UniProtKB-KW"/>
</dbReference>
<dbReference type="InterPro" id="IPR008471">
    <property type="entry name" value="MnmC-like_methylTransf"/>
</dbReference>
<keyword evidence="2" id="KW-0489">Methyltransferase</keyword>
<dbReference type="NCBIfam" id="NF033855">
    <property type="entry name" value="tRNA_MNMC2"/>
    <property type="match status" value="1"/>
</dbReference>
<feature type="domain" description="MnmC-like methyltransferase" evidence="1">
    <location>
        <begin position="125"/>
        <end position="219"/>
    </location>
</feature>
<dbReference type="PANTHER" id="PTHR39963:SF1">
    <property type="entry name" value="MNMC-LIKE METHYLTRANSFERASE DOMAIN-CONTAINING PROTEIN"/>
    <property type="match status" value="1"/>
</dbReference>
<dbReference type="Proteomes" id="UP000500791">
    <property type="component" value="Chromosome"/>
</dbReference>
<gene>
    <name evidence="2" type="primary">mnmD</name>
    <name evidence="2" type="ORF">G8E03_11160</name>
</gene>
<accession>A0A6G7VMY9</accession>
<dbReference type="Gene3D" id="3.40.50.150">
    <property type="entry name" value="Vaccinia Virus protein VP39"/>
    <property type="match status" value="1"/>
</dbReference>
<dbReference type="PANTHER" id="PTHR39963">
    <property type="entry name" value="SLL0983 PROTEIN"/>
    <property type="match status" value="1"/>
</dbReference>
<evidence type="ECO:0000313" key="3">
    <source>
        <dbReference type="Proteomes" id="UP000500791"/>
    </source>
</evidence>
<organism evidence="2 3">
    <name type="scientific">Pontivivens nitratireducens</name>
    <dbReference type="NCBI Taxonomy" id="2758038"/>
    <lineage>
        <taxon>Bacteria</taxon>
        <taxon>Pseudomonadati</taxon>
        <taxon>Pseudomonadota</taxon>
        <taxon>Alphaproteobacteria</taxon>
        <taxon>Rhodobacterales</taxon>
        <taxon>Paracoccaceae</taxon>
        <taxon>Pontivivens</taxon>
    </lineage>
</organism>
<dbReference type="GO" id="GO:0016645">
    <property type="term" value="F:oxidoreductase activity, acting on the CH-NH group of donors"/>
    <property type="evidence" value="ECO:0007669"/>
    <property type="project" value="InterPro"/>
</dbReference>
<dbReference type="SUPFAM" id="SSF53335">
    <property type="entry name" value="S-adenosyl-L-methionine-dependent methyltransferases"/>
    <property type="match status" value="1"/>
</dbReference>
<dbReference type="Pfam" id="PF05430">
    <property type="entry name" value="Methyltransf_30"/>
    <property type="match status" value="1"/>
</dbReference>